<name>A0A382VLU6_9ZZZZ</name>
<gene>
    <name evidence="1" type="ORF">METZ01_LOCUS399859</name>
</gene>
<proteinExistence type="predicted"/>
<dbReference type="EMBL" id="UINC01152690">
    <property type="protein sequence ID" value="SVD47005.1"/>
    <property type="molecule type" value="Genomic_DNA"/>
</dbReference>
<protein>
    <submittedName>
        <fullName evidence="1">Uncharacterized protein</fullName>
    </submittedName>
</protein>
<feature type="non-terminal residue" evidence="1">
    <location>
        <position position="63"/>
    </location>
</feature>
<sequence>MKNKVRKLLESFLEKPTEQNLEIFNESARGYITYWIEAMHSGEKLEIKTPLKKIPKYKRKFPK</sequence>
<accession>A0A382VLU6</accession>
<dbReference type="AlphaFoldDB" id="A0A382VLU6"/>
<reference evidence="1" key="1">
    <citation type="submission" date="2018-05" db="EMBL/GenBank/DDBJ databases">
        <authorList>
            <person name="Lanie J.A."/>
            <person name="Ng W.-L."/>
            <person name="Kazmierczak K.M."/>
            <person name="Andrzejewski T.M."/>
            <person name="Davidsen T.M."/>
            <person name="Wayne K.J."/>
            <person name="Tettelin H."/>
            <person name="Glass J.I."/>
            <person name="Rusch D."/>
            <person name="Podicherti R."/>
            <person name="Tsui H.-C.T."/>
            <person name="Winkler M.E."/>
        </authorList>
    </citation>
    <scope>NUCLEOTIDE SEQUENCE</scope>
</reference>
<organism evidence="1">
    <name type="scientific">marine metagenome</name>
    <dbReference type="NCBI Taxonomy" id="408172"/>
    <lineage>
        <taxon>unclassified sequences</taxon>
        <taxon>metagenomes</taxon>
        <taxon>ecological metagenomes</taxon>
    </lineage>
</organism>
<evidence type="ECO:0000313" key="1">
    <source>
        <dbReference type="EMBL" id="SVD47005.1"/>
    </source>
</evidence>